<accession>A0A0M8JQJ3</accession>
<dbReference type="Pfam" id="PF00485">
    <property type="entry name" value="PRK"/>
    <property type="match status" value="1"/>
</dbReference>
<dbReference type="GO" id="GO:0016301">
    <property type="term" value="F:kinase activity"/>
    <property type="evidence" value="ECO:0007669"/>
    <property type="project" value="UniProtKB-KW"/>
</dbReference>
<evidence type="ECO:0000313" key="3">
    <source>
        <dbReference type="EMBL" id="KPL81668.1"/>
    </source>
</evidence>
<sequence length="398" mass="45640">MNNPLNPDEFAVVLYEKLRALNPGVGDLALYEFRYALDNVIPEGGWESVALESKQVIEQRVNDRKFYDSIQIKPSVNHHILLDEPILALTRELLVGLVTGAYDPAWVNQHFYFDLRGFYFLHRTEYFTERVRAHFGGAPYGQFEPRQRQFDRFQGVGYKDFMAANAEVDALFIDTVKKIIAVKGVPVLLAIAGPTAAGKTEIVERLSAEFERMGKKVASIELDNFLTDRDYREAKGIFTQGKQALHFHLLTQALEDICQGKKIAIPRYDFVYATSSHDLEGRLKPDGVPIEIEPADIIFIEGNFPFLIEEVVHLIGIKVVYLTDDPIRMKRKWKRDIDYRKKYDPNYFRNRYFKDQFIMAEIAYRPQLEVCDVCVDTTGAALWVTPDLAKTLQAANVS</sequence>
<dbReference type="AlphaFoldDB" id="A0A0M8JQJ3"/>
<keyword evidence="4" id="KW-1185">Reference proteome</keyword>
<organism evidence="2">
    <name type="scientific">Levilinea saccharolytica</name>
    <dbReference type="NCBI Taxonomy" id="229921"/>
    <lineage>
        <taxon>Bacteria</taxon>
        <taxon>Bacillati</taxon>
        <taxon>Chloroflexota</taxon>
        <taxon>Anaerolineae</taxon>
        <taxon>Anaerolineales</taxon>
        <taxon>Anaerolineaceae</taxon>
        <taxon>Levilinea</taxon>
    </lineage>
</organism>
<reference evidence="2" key="1">
    <citation type="journal article" date="2015" name="Genome Announc.">
        <title>Draft Genome Sequences of Anaerolinea thermolimosa IMO-1, Bellilinea caldifistulae GOMI-1, Leptolinea tardivitalis YMTK-2, Levilinea saccharolytica KIBI-1, Longilinea arvoryzae KOME-1, Previously Described as Members of the Class Anaerolineae (Chloroflexi).</title>
        <authorList>
            <person name="Matsuura N."/>
            <person name="Tourlousse M.D."/>
            <person name="Ohashi A."/>
            <person name="Hugenholtz P."/>
            <person name="Sekiguchi Y."/>
        </authorList>
    </citation>
    <scope>NUCLEOTIDE SEQUENCE</scope>
    <source>
        <strain evidence="2">KIBI-1</strain>
    </source>
</reference>
<dbReference type="RefSeq" id="WP_062419776.1">
    <property type="nucleotide sequence ID" value="NZ_BBXZ01000180.1"/>
</dbReference>
<dbReference type="Gene3D" id="3.40.50.300">
    <property type="entry name" value="P-loop containing nucleotide triphosphate hydrolases"/>
    <property type="match status" value="1"/>
</dbReference>
<feature type="domain" description="Phosphoribulokinase/uridine kinase" evidence="1">
    <location>
        <begin position="189"/>
        <end position="340"/>
    </location>
</feature>
<dbReference type="EMBL" id="LGCM01000037">
    <property type="protein sequence ID" value="KPL81668.1"/>
    <property type="molecule type" value="Genomic_DNA"/>
</dbReference>
<proteinExistence type="predicted"/>
<reference evidence="3 4" key="2">
    <citation type="submission" date="2015-07" db="EMBL/GenBank/DDBJ databases">
        <title>Genome sequence of Levilinea saccharolytica DSM 16555.</title>
        <authorList>
            <person name="Hemp J."/>
            <person name="Ward L.M."/>
            <person name="Pace L.A."/>
            <person name="Fischer W.W."/>
        </authorList>
    </citation>
    <scope>NUCLEOTIDE SEQUENCE [LARGE SCALE GENOMIC DNA]</scope>
    <source>
        <strain evidence="3 4">KIBI-1</strain>
    </source>
</reference>
<dbReference type="Proteomes" id="UP000050501">
    <property type="component" value="Unassembled WGS sequence"/>
</dbReference>
<dbReference type="EMBL" id="DF967975">
    <property type="protein sequence ID" value="GAP19502.1"/>
    <property type="molecule type" value="Genomic_DNA"/>
</dbReference>
<dbReference type="PANTHER" id="PTHR10285">
    <property type="entry name" value="URIDINE KINASE"/>
    <property type="match status" value="1"/>
</dbReference>
<dbReference type="GO" id="GO:0005524">
    <property type="term" value="F:ATP binding"/>
    <property type="evidence" value="ECO:0007669"/>
    <property type="project" value="InterPro"/>
</dbReference>
<evidence type="ECO:0000313" key="2">
    <source>
        <dbReference type="EMBL" id="GAP19502.1"/>
    </source>
</evidence>
<name>A0A0M8JQJ3_9CHLR</name>
<evidence type="ECO:0000259" key="1">
    <source>
        <dbReference type="Pfam" id="PF00485"/>
    </source>
</evidence>
<gene>
    <name evidence="3" type="ORF">ADN01_10135</name>
    <name evidence="2" type="ORF">LSAC_03406</name>
</gene>
<keyword evidence="2" id="KW-0418">Kinase</keyword>
<dbReference type="InterPro" id="IPR006083">
    <property type="entry name" value="PRK/URK"/>
</dbReference>
<dbReference type="OrthoDB" id="9777642at2"/>
<evidence type="ECO:0000313" key="4">
    <source>
        <dbReference type="Proteomes" id="UP000050501"/>
    </source>
</evidence>
<protein>
    <submittedName>
        <fullName evidence="2">Uridine kinase</fullName>
    </submittedName>
</protein>
<keyword evidence="2" id="KW-0808">Transferase</keyword>
<dbReference type="InterPro" id="IPR027417">
    <property type="entry name" value="P-loop_NTPase"/>
</dbReference>
<dbReference type="STRING" id="229921.ADN01_10135"/>
<dbReference type="SUPFAM" id="SSF52540">
    <property type="entry name" value="P-loop containing nucleoside triphosphate hydrolases"/>
    <property type="match status" value="1"/>
</dbReference>